<gene>
    <name evidence="2" type="ORF">QNH39_24535</name>
</gene>
<dbReference type="AlphaFoldDB" id="A0AA95MPT1"/>
<keyword evidence="3" id="KW-1185">Reference proteome</keyword>
<dbReference type="EMBL" id="CP126114">
    <property type="protein sequence ID" value="WHY85735.1"/>
    <property type="molecule type" value="Genomic_DNA"/>
</dbReference>
<dbReference type="PROSITE" id="PS51257">
    <property type="entry name" value="PROKAR_LIPOPROTEIN"/>
    <property type="match status" value="1"/>
</dbReference>
<feature type="domain" description="YhfM-like" evidence="1">
    <location>
        <begin position="32"/>
        <end position="124"/>
    </location>
</feature>
<accession>A0AA95MPT1</accession>
<reference evidence="2" key="1">
    <citation type="submission" date="2023-05" db="EMBL/GenBank/DDBJ databases">
        <title>Comparative genomics of Bacillaceae isolates and their secondary metabolite potential.</title>
        <authorList>
            <person name="Song L."/>
            <person name="Nielsen L.J."/>
            <person name="Mohite O."/>
            <person name="Xu X."/>
            <person name="Weber T."/>
            <person name="Kovacs A.T."/>
        </authorList>
    </citation>
    <scope>NUCLEOTIDE SEQUENCE</scope>
    <source>
        <strain evidence="2">XLM17</strain>
    </source>
</reference>
<dbReference type="Pfam" id="PF26353">
    <property type="entry name" value="YhfM"/>
    <property type="match status" value="1"/>
</dbReference>
<dbReference type="RefSeq" id="WP_066092671.1">
    <property type="nucleotide sequence ID" value="NZ_CP126114.1"/>
</dbReference>
<name>A0AA95MPT1_9BACI</name>
<organism evidence="2 3">
    <name type="scientific">Neobacillus novalis</name>
    <dbReference type="NCBI Taxonomy" id="220687"/>
    <lineage>
        <taxon>Bacteria</taxon>
        <taxon>Bacillati</taxon>
        <taxon>Bacillota</taxon>
        <taxon>Bacilli</taxon>
        <taxon>Bacillales</taxon>
        <taxon>Bacillaceae</taxon>
        <taxon>Neobacillus</taxon>
    </lineage>
</organism>
<evidence type="ECO:0000259" key="1">
    <source>
        <dbReference type="Pfam" id="PF26353"/>
    </source>
</evidence>
<dbReference type="InterPro" id="IPR058780">
    <property type="entry name" value="YhfM-like_dom"/>
</dbReference>
<dbReference type="Proteomes" id="UP001178288">
    <property type="component" value="Chromosome"/>
</dbReference>
<proteinExistence type="predicted"/>
<sequence length="124" mass="14304">MRKWIVKLFLPFVLLFVLIGCSKSSDNTEKVNVYKMVSFSLTEKDSLITFSDSKVIKVFIDAFNNAKRVPGVVDVAEPEYKVELGDKKYFLWIRQESGTIMNLNDRNTVYTLSKSSVKTINEFF</sequence>
<protein>
    <recommendedName>
        <fullName evidence="1">YhfM-like domain-containing protein</fullName>
    </recommendedName>
</protein>
<evidence type="ECO:0000313" key="2">
    <source>
        <dbReference type="EMBL" id="WHY85735.1"/>
    </source>
</evidence>
<dbReference type="KEGG" id="nnv:QNH39_24535"/>
<evidence type="ECO:0000313" key="3">
    <source>
        <dbReference type="Proteomes" id="UP001178288"/>
    </source>
</evidence>